<evidence type="ECO:0000313" key="20">
    <source>
        <dbReference type="Proteomes" id="UP000824247"/>
    </source>
</evidence>
<evidence type="ECO:0000256" key="4">
    <source>
        <dbReference type="ARBA" id="ARBA00011738"/>
    </source>
</evidence>
<evidence type="ECO:0000256" key="7">
    <source>
        <dbReference type="ARBA" id="ARBA00022490"/>
    </source>
</evidence>
<evidence type="ECO:0000256" key="11">
    <source>
        <dbReference type="ARBA" id="ARBA00022694"/>
    </source>
</evidence>
<evidence type="ECO:0000256" key="3">
    <source>
        <dbReference type="ARBA" id="ARBA00007630"/>
    </source>
</evidence>
<dbReference type="InterPro" id="IPR023148">
    <property type="entry name" value="tRNA_m1G_MeTrfase_C_sf"/>
</dbReference>
<reference evidence="19" key="1">
    <citation type="journal article" date="2021" name="PeerJ">
        <title>Extensive microbial diversity within the chicken gut microbiome revealed by metagenomics and culture.</title>
        <authorList>
            <person name="Gilroy R."/>
            <person name="Ravi A."/>
            <person name="Getino M."/>
            <person name="Pursley I."/>
            <person name="Horton D.L."/>
            <person name="Alikhan N.F."/>
            <person name="Baker D."/>
            <person name="Gharbi K."/>
            <person name="Hall N."/>
            <person name="Watson M."/>
            <person name="Adriaenssens E.M."/>
            <person name="Foster-Nyarko E."/>
            <person name="Jarju S."/>
            <person name="Secka A."/>
            <person name="Antonio M."/>
            <person name="Oren A."/>
            <person name="Chaudhuri R.R."/>
            <person name="La Ragione R."/>
            <person name="Hildebrand F."/>
            <person name="Pallen M.J."/>
        </authorList>
    </citation>
    <scope>NUCLEOTIDE SEQUENCE</scope>
    <source>
        <strain evidence="19">A5-1222</strain>
    </source>
</reference>
<comment type="similarity">
    <text evidence="3 15 17">Belongs to the RNA methyltransferase TrmD family.</text>
</comment>
<dbReference type="GO" id="GO:0002939">
    <property type="term" value="P:tRNA N1-guanine methylation"/>
    <property type="evidence" value="ECO:0007669"/>
    <property type="project" value="TreeGrafter"/>
</dbReference>
<dbReference type="InterPro" id="IPR016009">
    <property type="entry name" value="tRNA_MeTrfase_TRMD/TRM10"/>
</dbReference>
<organism evidence="19 20">
    <name type="scientific">Candidatus Ureaplasma intestinipullorum</name>
    <dbReference type="NCBI Taxonomy" id="2838770"/>
    <lineage>
        <taxon>Bacteria</taxon>
        <taxon>Bacillati</taxon>
        <taxon>Mycoplasmatota</taxon>
        <taxon>Mycoplasmoidales</taxon>
        <taxon>Mycoplasmoidaceae</taxon>
        <taxon>Ureaplasma</taxon>
    </lineage>
</organism>
<dbReference type="Gene3D" id="1.10.1270.20">
    <property type="entry name" value="tRNA(m1g37)methyltransferase, domain 2"/>
    <property type="match status" value="1"/>
</dbReference>
<comment type="caution">
    <text evidence="19">The sequence shown here is derived from an EMBL/GenBank/DDBJ whole genome shotgun (WGS) entry which is preliminary data.</text>
</comment>
<feature type="binding site" evidence="15 16">
    <location>
        <position position="111"/>
    </location>
    <ligand>
        <name>S-adenosyl-L-methionine</name>
        <dbReference type="ChEBI" id="CHEBI:59789"/>
    </ligand>
</feature>
<evidence type="ECO:0000256" key="9">
    <source>
        <dbReference type="ARBA" id="ARBA00022679"/>
    </source>
</evidence>
<evidence type="ECO:0000256" key="16">
    <source>
        <dbReference type="PIRSR" id="PIRSR000386-1"/>
    </source>
</evidence>
<dbReference type="InterPro" id="IPR002649">
    <property type="entry name" value="tRNA_m1G_MeTrfase_TrmD"/>
</dbReference>
<dbReference type="FunFam" id="3.40.1280.10:FF:000001">
    <property type="entry name" value="tRNA (guanine-N(1)-)-methyltransferase"/>
    <property type="match status" value="1"/>
</dbReference>
<evidence type="ECO:0000256" key="1">
    <source>
        <dbReference type="ARBA" id="ARBA00002634"/>
    </source>
</evidence>
<dbReference type="InterPro" id="IPR029028">
    <property type="entry name" value="Alpha/beta_knot_MTases"/>
</dbReference>
<reference evidence="19" key="2">
    <citation type="submission" date="2021-04" db="EMBL/GenBank/DDBJ databases">
        <authorList>
            <person name="Gilroy R."/>
        </authorList>
    </citation>
    <scope>NUCLEOTIDE SEQUENCE</scope>
    <source>
        <strain evidence="19">A5-1222</strain>
    </source>
</reference>
<feature type="domain" description="tRNA methyltransferase TRMD/TRM10-type" evidence="18">
    <location>
        <begin position="1"/>
        <end position="222"/>
    </location>
</feature>
<evidence type="ECO:0000256" key="12">
    <source>
        <dbReference type="ARBA" id="ARBA00029736"/>
    </source>
</evidence>
<gene>
    <name evidence="15 19" type="primary">trmD</name>
    <name evidence="19" type="ORF">H9897_01820</name>
</gene>
<feature type="binding site" evidence="15 16">
    <location>
        <begin position="130"/>
        <end position="135"/>
    </location>
    <ligand>
        <name>S-adenosyl-L-methionine</name>
        <dbReference type="ChEBI" id="CHEBI:59789"/>
    </ligand>
</feature>
<accession>A0A9E2NW23</accession>
<keyword evidence="10 15" id="KW-0949">S-adenosyl-L-methionine</keyword>
<dbReference type="PANTHER" id="PTHR46417">
    <property type="entry name" value="TRNA (GUANINE-N(1)-)-METHYLTRANSFERASE"/>
    <property type="match status" value="1"/>
</dbReference>
<dbReference type="SUPFAM" id="SSF75217">
    <property type="entry name" value="alpha/beta knot"/>
    <property type="match status" value="1"/>
</dbReference>
<dbReference type="InterPro" id="IPR029026">
    <property type="entry name" value="tRNA_m1G_MTases_N"/>
</dbReference>
<evidence type="ECO:0000259" key="18">
    <source>
        <dbReference type="Pfam" id="PF01746"/>
    </source>
</evidence>
<comment type="subcellular location">
    <subcellularLocation>
        <location evidence="2 15 17">Cytoplasm</location>
    </subcellularLocation>
</comment>
<dbReference type="PIRSF" id="PIRSF000386">
    <property type="entry name" value="tRNA_mtase"/>
    <property type="match status" value="1"/>
</dbReference>
<comment type="catalytic activity">
    <reaction evidence="14 15 17">
        <text>guanosine(37) in tRNA + S-adenosyl-L-methionine = N(1)-methylguanosine(37) in tRNA + S-adenosyl-L-homocysteine + H(+)</text>
        <dbReference type="Rhea" id="RHEA:36899"/>
        <dbReference type="Rhea" id="RHEA-COMP:10145"/>
        <dbReference type="Rhea" id="RHEA-COMP:10147"/>
        <dbReference type="ChEBI" id="CHEBI:15378"/>
        <dbReference type="ChEBI" id="CHEBI:57856"/>
        <dbReference type="ChEBI" id="CHEBI:59789"/>
        <dbReference type="ChEBI" id="CHEBI:73542"/>
        <dbReference type="ChEBI" id="CHEBI:74269"/>
        <dbReference type="EC" id="2.1.1.228"/>
    </reaction>
</comment>
<sequence>MKISFISLFPEMFNGFINSSIIKRSVKNNIVEFEIINFRDFSKDKHHKVDDYQYGGGSGMVLMLQPIVDCINSIKTENSLVILMTPKGKVYNQRIAEEISKNYNHLIIISGHYEGFDERIKNYIDIEISIGDYILTGGELPSMIIADSIIRLMDGVISKDSLISESFNDYLLDYPVYTKPFDFNGHKVPDVLLSGNHKEIQSYRLNERIKITKLNRPDLYKKYIKFKKGE</sequence>
<evidence type="ECO:0000313" key="19">
    <source>
        <dbReference type="EMBL" id="MBU3830870.1"/>
    </source>
</evidence>
<dbReference type="NCBIfam" id="TIGR00088">
    <property type="entry name" value="trmD"/>
    <property type="match status" value="1"/>
</dbReference>
<evidence type="ECO:0000256" key="5">
    <source>
        <dbReference type="ARBA" id="ARBA00012807"/>
    </source>
</evidence>
<protein>
    <recommendedName>
        <fullName evidence="6 15">tRNA (guanine-N(1)-)-methyltransferase</fullName>
        <ecNumber evidence="5 15">2.1.1.228</ecNumber>
    </recommendedName>
    <alternativeName>
        <fullName evidence="12 15">M1G-methyltransferase</fullName>
    </alternativeName>
    <alternativeName>
        <fullName evidence="13 15">tRNA [GM37] methyltransferase</fullName>
    </alternativeName>
</protein>
<dbReference type="Proteomes" id="UP000824247">
    <property type="component" value="Unassembled WGS sequence"/>
</dbReference>
<dbReference type="GO" id="GO:0005829">
    <property type="term" value="C:cytosol"/>
    <property type="evidence" value="ECO:0007669"/>
    <property type="project" value="TreeGrafter"/>
</dbReference>
<comment type="subunit">
    <text evidence="4 15 17">Homodimer.</text>
</comment>
<evidence type="ECO:0000256" key="15">
    <source>
        <dbReference type="HAMAP-Rule" id="MF_00605"/>
    </source>
</evidence>
<keyword evidence="8 15" id="KW-0489">Methyltransferase</keyword>
<proteinExistence type="inferred from homology"/>
<dbReference type="EC" id="2.1.1.228" evidence="5 15"/>
<dbReference type="CDD" id="cd18080">
    <property type="entry name" value="TrmD-like"/>
    <property type="match status" value="1"/>
</dbReference>
<dbReference type="GO" id="GO:0052906">
    <property type="term" value="F:tRNA (guanine(37)-N1)-methyltransferase activity"/>
    <property type="evidence" value="ECO:0007669"/>
    <property type="project" value="UniProtKB-UniRule"/>
</dbReference>
<evidence type="ECO:0000256" key="17">
    <source>
        <dbReference type="RuleBase" id="RU003464"/>
    </source>
</evidence>
<comment type="function">
    <text evidence="1 15 17">Specifically methylates guanosine-37 in various tRNAs.</text>
</comment>
<evidence type="ECO:0000256" key="10">
    <source>
        <dbReference type="ARBA" id="ARBA00022691"/>
    </source>
</evidence>
<name>A0A9E2NW23_9BACT</name>
<dbReference type="NCBIfam" id="NF000648">
    <property type="entry name" value="PRK00026.1"/>
    <property type="match status" value="1"/>
</dbReference>
<evidence type="ECO:0000256" key="14">
    <source>
        <dbReference type="ARBA" id="ARBA00047783"/>
    </source>
</evidence>
<dbReference type="EMBL" id="JAHLFM010000027">
    <property type="protein sequence ID" value="MBU3830870.1"/>
    <property type="molecule type" value="Genomic_DNA"/>
</dbReference>
<dbReference type="HAMAP" id="MF_00605">
    <property type="entry name" value="TrmD"/>
    <property type="match status" value="1"/>
</dbReference>
<evidence type="ECO:0000256" key="8">
    <source>
        <dbReference type="ARBA" id="ARBA00022603"/>
    </source>
</evidence>
<keyword evidence="7 15" id="KW-0963">Cytoplasm</keyword>
<dbReference type="Gene3D" id="3.40.1280.10">
    <property type="match status" value="1"/>
</dbReference>
<evidence type="ECO:0000256" key="13">
    <source>
        <dbReference type="ARBA" id="ARBA00033392"/>
    </source>
</evidence>
<evidence type="ECO:0000256" key="6">
    <source>
        <dbReference type="ARBA" id="ARBA00014679"/>
    </source>
</evidence>
<evidence type="ECO:0000256" key="2">
    <source>
        <dbReference type="ARBA" id="ARBA00004496"/>
    </source>
</evidence>
<dbReference type="Pfam" id="PF01746">
    <property type="entry name" value="tRNA_m1G_MT"/>
    <property type="match status" value="1"/>
</dbReference>
<keyword evidence="11 15" id="KW-0819">tRNA processing</keyword>
<dbReference type="AlphaFoldDB" id="A0A9E2NW23"/>
<dbReference type="PANTHER" id="PTHR46417:SF1">
    <property type="entry name" value="TRNA (GUANINE-N(1)-)-METHYLTRANSFERASE"/>
    <property type="match status" value="1"/>
</dbReference>
<keyword evidence="9 15" id="KW-0808">Transferase</keyword>